<dbReference type="RefSeq" id="WP_016555453.1">
    <property type="nucleotide sequence ID" value="NZ_AEYE02000018.1"/>
</dbReference>
<dbReference type="HOGENOM" id="CLU_2370806_0_0_5"/>
<accession>S3HG28</accession>
<proteinExistence type="predicted"/>
<keyword evidence="2" id="KW-0732">Signal</keyword>
<evidence type="ECO:0000256" key="1">
    <source>
        <dbReference type="SAM" id="MobiDB-lite"/>
    </source>
</evidence>
<protein>
    <submittedName>
        <fullName evidence="3">Uncharacterized protein</fullName>
    </submittedName>
</protein>
<evidence type="ECO:0000256" key="2">
    <source>
        <dbReference type="SAM" id="SignalP"/>
    </source>
</evidence>
<dbReference type="STRING" id="990285.RGCCGE502_17320"/>
<evidence type="ECO:0000313" key="4">
    <source>
        <dbReference type="Proteomes" id="UP000014411"/>
    </source>
</evidence>
<sequence length="97" mass="10595">MRRFRFALYLVLTSGFGLAPNIHAQSLPEDAGPTFGNHSAVPSEEAITNPGGFGKSSNRKKIDPSQTGSTNQEDCHRPKDVRTDLPMLRKGKPDCVK</sequence>
<organism evidence="3 4">
    <name type="scientific">Rhizobium grahamii CCGE 502</name>
    <dbReference type="NCBI Taxonomy" id="990285"/>
    <lineage>
        <taxon>Bacteria</taxon>
        <taxon>Pseudomonadati</taxon>
        <taxon>Pseudomonadota</taxon>
        <taxon>Alphaproteobacteria</taxon>
        <taxon>Hyphomicrobiales</taxon>
        <taxon>Rhizobiaceae</taxon>
        <taxon>Rhizobium/Agrobacterium group</taxon>
        <taxon>Rhizobium</taxon>
    </lineage>
</organism>
<feature type="signal peptide" evidence="2">
    <location>
        <begin position="1"/>
        <end position="24"/>
    </location>
</feature>
<feature type="compositionally biased region" description="Basic and acidic residues" evidence="1">
    <location>
        <begin position="73"/>
        <end position="83"/>
    </location>
</feature>
<comment type="caution">
    <text evidence="3">The sequence shown here is derived from an EMBL/GenBank/DDBJ whole genome shotgun (WGS) entry which is preliminary data.</text>
</comment>
<name>S3HG28_9HYPH</name>
<keyword evidence="4" id="KW-1185">Reference proteome</keyword>
<reference evidence="3 4" key="1">
    <citation type="journal article" date="2012" name="J. Bacteriol.">
        <title>Genome sequence of Rhizobium grahamii CCGE502, a broad-host-range symbiont with low nodulation competitiveness in Phaseolus vulgaris.</title>
        <authorList>
            <person name="Althabegoiti M.J."/>
            <person name="Lozano L."/>
            <person name="Torres-Tejerizo G."/>
            <person name="Ormeno-Orrillo E."/>
            <person name="Rogel M.A."/>
            <person name="Gonzalez V."/>
            <person name="Martinez-Romero E."/>
        </authorList>
    </citation>
    <scope>NUCLEOTIDE SEQUENCE [LARGE SCALE GENOMIC DNA]</scope>
    <source>
        <strain evidence="3 4">CCGE 502</strain>
    </source>
</reference>
<dbReference type="eggNOG" id="ENOG50315W4">
    <property type="taxonomic scope" value="Bacteria"/>
</dbReference>
<dbReference type="EMBL" id="AEYE02000018">
    <property type="protein sequence ID" value="EPE97020.1"/>
    <property type="molecule type" value="Genomic_DNA"/>
</dbReference>
<feature type="region of interest" description="Disordered" evidence="1">
    <location>
        <begin position="25"/>
        <end position="97"/>
    </location>
</feature>
<gene>
    <name evidence="3" type="ORF">RGCCGE502_17320</name>
</gene>
<evidence type="ECO:0000313" key="3">
    <source>
        <dbReference type="EMBL" id="EPE97020.1"/>
    </source>
</evidence>
<feature type="chain" id="PRO_5004520578" evidence="2">
    <location>
        <begin position="25"/>
        <end position="97"/>
    </location>
</feature>
<dbReference type="Proteomes" id="UP000014411">
    <property type="component" value="Unassembled WGS sequence"/>
</dbReference>
<dbReference type="AlphaFoldDB" id="S3HG28"/>